<sequence>MKSDLDLVIAALEAEKRSIQKMMKQSMIDYDYLIVYHHSEALMKLESRLNKLYTFKDPLHNRRQELKRQERSLKKPPEYFRENKTLWKFFTDRQIEELKKNKLDLESQSQKKVIFNDSQQIDDLIFDIVARKIDKFQIVFGIYDDDDVQIIFKTDNDFLLICINMFDPEEPDFVFDGRISDPLKGLGFKFDADRESFVYKYNLQNFKDATEIKILLSRLFFDVFGISGVGQLISVIYPLT</sequence>
<dbReference type="KEGG" id="mgin:FRZ54_18415"/>
<accession>A0A5B8V0A0</accession>
<evidence type="ECO:0000313" key="1">
    <source>
        <dbReference type="EMBL" id="QEC64465.1"/>
    </source>
</evidence>
<dbReference type="AlphaFoldDB" id="A0A5B8V0A0"/>
<protein>
    <submittedName>
        <fullName evidence="1">Uncharacterized protein</fullName>
    </submittedName>
</protein>
<reference evidence="1 2" key="1">
    <citation type="journal article" date="2017" name="Curr. Microbiol.">
        <title>Mucilaginibacter ginsenosidivorans sp. nov., Isolated from Soil of Ginseng Field.</title>
        <authorList>
            <person name="Kim M.M."/>
            <person name="Siddiqi M.Z."/>
            <person name="Im W.T."/>
        </authorList>
    </citation>
    <scope>NUCLEOTIDE SEQUENCE [LARGE SCALE GENOMIC DNA]</scope>
    <source>
        <strain evidence="1 2">Gsoil 3017</strain>
    </source>
</reference>
<evidence type="ECO:0000313" key="2">
    <source>
        <dbReference type="Proteomes" id="UP000321479"/>
    </source>
</evidence>
<dbReference type="EMBL" id="CP042436">
    <property type="protein sequence ID" value="QEC64465.1"/>
    <property type="molecule type" value="Genomic_DNA"/>
</dbReference>
<proteinExistence type="predicted"/>
<keyword evidence="2" id="KW-1185">Reference proteome</keyword>
<dbReference type="RefSeq" id="WP_147033299.1">
    <property type="nucleotide sequence ID" value="NZ_CP042436.1"/>
</dbReference>
<dbReference type="OrthoDB" id="661307at2"/>
<organism evidence="1 2">
    <name type="scientific">Mucilaginibacter ginsenosidivorans</name>
    <dbReference type="NCBI Taxonomy" id="398053"/>
    <lineage>
        <taxon>Bacteria</taxon>
        <taxon>Pseudomonadati</taxon>
        <taxon>Bacteroidota</taxon>
        <taxon>Sphingobacteriia</taxon>
        <taxon>Sphingobacteriales</taxon>
        <taxon>Sphingobacteriaceae</taxon>
        <taxon>Mucilaginibacter</taxon>
    </lineage>
</organism>
<name>A0A5B8V0A0_9SPHI</name>
<dbReference type="Proteomes" id="UP000321479">
    <property type="component" value="Chromosome"/>
</dbReference>
<gene>
    <name evidence="1" type="ORF">FRZ54_18415</name>
</gene>